<dbReference type="GO" id="GO:0003712">
    <property type="term" value="F:transcription coregulator activity"/>
    <property type="evidence" value="ECO:0007669"/>
    <property type="project" value="InterPro"/>
</dbReference>
<keyword evidence="5" id="KW-1185">Reference proteome</keyword>
<proteinExistence type="inferred from homology"/>
<reference evidence="6" key="2">
    <citation type="submission" date="2020-04" db="EMBL/GenBank/DDBJ databases">
        <authorList>
            <consortium name="NCBI Genome Project"/>
        </authorList>
    </citation>
    <scope>NUCLEOTIDE SEQUENCE</scope>
    <source>
        <strain evidence="6">CBS 342.82</strain>
    </source>
</reference>
<comment type="similarity">
    <text evidence="2 4">Belongs to the Mediator complex subunit 11 family.</text>
</comment>
<evidence type="ECO:0000256" key="4">
    <source>
        <dbReference type="RuleBase" id="RU364147"/>
    </source>
</evidence>
<dbReference type="RefSeq" id="XP_033462141.1">
    <property type="nucleotide sequence ID" value="XM_033601044.1"/>
</dbReference>
<organism evidence="6">
    <name type="scientific">Dissoconium aciculare CBS 342.82</name>
    <dbReference type="NCBI Taxonomy" id="1314786"/>
    <lineage>
        <taxon>Eukaryota</taxon>
        <taxon>Fungi</taxon>
        <taxon>Dikarya</taxon>
        <taxon>Ascomycota</taxon>
        <taxon>Pezizomycotina</taxon>
        <taxon>Dothideomycetes</taxon>
        <taxon>Dothideomycetidae</taxon>
        <taxon>Mycosphaerellales</taxon>
        <taxon>Dissoconiaceae</taxon>
        <taxon>Dissoconium</taxon>
    </lineage>
</organism>
<evidence type="ECO:0000313" key="6">
    <source>
        <dbReference type="RefSeq" id="XP_033462141.1"/>
    </source>
</evidence>
<evidence type="ECO:0000256" key="2">
    <source>
        <dbReference type="ARBA" id="ARBA00008186"/>
    </source>
</evidence>
<keyword evidence="3 4" id="KW-0539">Nucleus</keyword>
<evidence type="ECO:0000256" key="3">
    <source>
        <dbReference type="ARBA" id="ARBA00023242"/>
    </source>
</evidence>
<evidence type="ECO:0000313" key="5">
    <source>
        <dbReference type="Proteomes" id="UP000504637"/>
    </source>
</evidence>
<dbReference type="GO" id="GO:0016592">
    <property type="term" value="C:mediator complex"/>
    <property type="evidence" value="ECO:0007669"/>
    <property type="project" value="InterPro"/>
</dbReference>
<keyword evidence="4" id="KW-0805">Transcription regulation</keyword>
<dbReference type="Proteomes" id="UP000504637">
    <property type="component" value="Unplaced"/>
</dbReference>
<reference evidence="6" key="3">
    <citation type="submission" date="2025-08" db="UniProtKB">
        <authorList>
            <consortium name="RefSeq"/>
        </authorList>
    </citation>
    <scope>IDENTIFICATION</scope>
    <source>
        <strain evidence="6">CBS 342.82</strain>
    </source>
</reference>
<keyword evidence="4" id="KW-0010">Activator</keyword>
<name>A0A6J3MAR4_9PEZI</name>
<evidence type="ECO:0000256" key="1">
    <source>
        <dbReference type="ARBA" id="ARBA00004123"/>
    </source>
</evidence>
<accession>A0A6J3MAR4</accession>
<dbReference type="Pfam" id="PF10280">
    <property type="entry name" value="Med11"/>
    <property type="match status" value="1"/>
</dbReference>
<gene>
    <name evidence="4" type="primary">MED11</name>
    <name evidence="6" type="ORF">K489DRAFT_314787</name>
</gene>
<dbReference type="GO" id="GO:0006357">
    <property type="term" value="P:regulation of transcription by RNA polymerase II"/>
    <property type="evidence" value="ECO:0007669"/>
    <property type="project" value="InterPro"/>
</dbReference>
<reference evidence="6" key="1">
    <citation type="submission" date="2020-01" db="EMBL/GenBank/DDBJ databases">
        <authorList>
            <consortium name="DOE Joint Genome Institute"/>
            <person name="Haridas S."/>
            <person name="Albert R."/>
            <person name="Binder M."/>
            <person name="Bloem J."/>
            <person name="Labutti K."/>
            <person name="Salamov A."/>
            <person name="Andreopoulos B."/>
            <person name="Baker S.E."/>
            <person name="Barry K."/>
            <person name="Bills G."/>
            <person name="Bluhm B.H."/>
            <person name="Cannon C."/>
            <person name="Castanera R."/>
            <person name="Culley D.E."/>
            <person name="Daum C."/>
            <person name="Ezra D."/>
            <person name="Gonzalez J.B."/>
            <person name="Henrissat B."/>
            <person name="Kuo A."/>
            <person name="Liang C."/>
            <person name="Lipzen A."/>
            <person name="Lutzoni F."/>
            <person name="Magnuson J."/>
            <person name="Mondo S."/>
            <person name="Nolan M."/>
            <person name="Ohm R."/>
            <person name="Pangilinan J."/>
            <person name="Park H.-J."/>
            <person name="Ramirez L."/>
            <person name="Alfaro M."/>
            <person name="Sun H."/>
            <person name="Tritt A."/>
            <person name="Yoshinaga Y."/>
            <person name="Zwiers L.-H."/>
            <person name="Turgeon B.G."/>
            <person name="Goodwin S.B."/>
            <person name="Spatafora J.W."/>
            <person name="Crous P.W."/>
            <person name="Grigoriev I.V."/>
        </authorList>
    </citation>
    <scope>NUCLEOTIDE SEQUENCE</scope>
    <source>
        <strain evidence="6">CBS 342.82</strain>
    </source>
</reference>
<dbReference type="AlphaFoldDB" id="A0A6J3MAR4"/>
<comment type="subunit">
    <text evidence="4">Component of the Mediator complex.</text>
</comment>
<dbReference type="Gene3D" id="1.10.287.3490">
    <property type="match status" value="1"/>
</dbReference>
<keyword evidence="4" id="KW-0804">Transcription</keyword>
<protein>
    <recommendedName>
        <fullName evidence="4">Mediator of RNA polymerase II transcription subunit 11</fullName>
    </recommendedName>
    <alternativeName>
        <fullName evidence="4">Mediator complex subunit 11</fullName>
    </alternativeName>
</protein>
<sequence>MDEEPTISAADRIRELSAINQDISVMLEAAGNAINVLSNRQSTAEDIDMDEDASNAGDDATADGTQRKAFKAHTETYFVTLQAICARLNRQAHALEEAGIIAADAPIFTLADAGKGAPGTKPGTSNNAEGLRIKNGGLGNFDVGWLNSRGNKVGAEKEGEIMKDFKVLTERMLTEHGSTSDDELVLDDGT</sequence>
<comment type="subcellular location">
    <subcellularLocation>
        <location evidence="1 4">Nucleus</location>
    </subcellularLocation>
</comment>
<comment type="function">
    <text evidence="4">Component of the Mediator complex, a coactivator involved in the regulated transcription of nearly all RNA polymerase II-dependent genes. Mediator functions as a bridge to convey information from gene-specific regulatory proteins to the basal RNA polymerase II transcription machinery. Mediator is recruited to promoters by direct interactions with regulatory proteins and serves as a scaffold for the assembly of a functional pre-initiation complex with RNA polymerase II and the general transcription factors.</text>
</comment>
<dbReference type="OrthoDB" id="5418434at2759"/>
<dbReference type="InterPro" id="IPR019404">
    <property type="entry name" value="Mediator_Med11"/>
</dbReference>